<keyword evidence="4" id="KW-1185">Reference proteome</keyword>
<dbReference type="EMBL" id="KB446535">
    <property type="protein sequence ID" value="EME49937.1"/>
    <property type="molecule type" value="Genomic_DNA"/>
</dbReference>
<protein>
    <submittedName>
        <fullName evidence="3">Uncharacterized protein</fullName>
    </submittedName>
</protein>
<comment type="similarity">
    <text evidence="2">Belongs to the asaB hydroxylase/desaturase family.</text>
</comment>
<keyword evidence="1" id="KW-0560">Oxidoreductase</keyword>
<gene>
    <name evidence="3" type="ORF">DOTSEDRAFT_144396</name>
</gene>
<accession>N1Q2L7</accession>
<dbReference type="HOGENOM" id="CLU_042688_0_1_1"/>
<dbReference type="OrthoDB" id="412788at2759"/>
<dbReference type="PANTHER" id="PTHR34598:SF3">
    <property type="entry name" value="OXIDOREDUCTASE AN1597"/>
    <property type="match status" value="1"/>
</dbReference>
<evidence type="ECO:0000313" key="4">
    <source>
        <dbReference type="Proteomes" id="UP000016933"/>
    </source>
</evidence>
<name>N1Q2L7_DOTSN</name>
<evidence type="ECO:0000256" key="2">
    <source>
        <dbReference type="ARBA" id="ARBA00023604"/>
    </source>
</evidence>
<dbReference type="GO" id="GO:0016491">
    <property type="term" value="F:oxidoreductase activity"/>
    <property type="evidence" value="ECO:0007669"/>
    <property type="project" value="UniProtKB-KW"/>
</dbReference>
<sequence>QRDIEVRLQYLNDAPLYDKQKPLQITPNFLDGEKRTNVRLLPGQPEIIHDVRGRKGQYSLDEKGFQCVNAPTAFQEWSSQPTIAKGNLPELEELLRKEGAFCDEIIFYAARIGHADDAGLRVDGLSYNPFARQIHTDNTKRNVLTKIRSLTEIKAQYFLGGRARTINIWRPLRHPILDYGLAVADGGKLQSGDVI</sequence>
<reference evidence="3 4" key="2">
    <citation type="journal article" date="2012" name="PLoS Pathog.">
        <title>Diverse lifestyles and strategies of plant pathogenesis encoded in the genomes of eighteen Dothideomycetes fungi.</title>
        <authorList>
            <person name="Ohm R.A."/>
            <person name="Feau N."/>
            <person name="Henrissat B."/>
            <person name="Schoch C.L."/>
            <person name="Horwitz B.A."/>
            <person name="Barry K.W."/>
            <person name="Condon B.J."/>
            <person name="Copeland A.C."/>
            <person name="Dhillon B."/>
            <person name="Glaser F."/>
            <person name="Hesse C.N."/>
            <person name="Kosti I."/>
            <person name="LaButti K."/>
            <person name="Lindquist E.A."/>
            <person name="Lucas S."/>
            <person name="Salamov A.A."/>
            <person name="Bradshaw R.E."/>
            <person name="Ciuffetti L."/>
            <person name="Hamelin R.C."/>
            <person name="Kema G.H.J."/>
            <person name="Lawrence C."/>
            <person name="Scott J.A."/>
            <person name="Spatafora J.W."/>
            <person name="Turgeon B.G."/>
            <person name="de Wit P.J.G.M."/>
            <person name="Zhong S."/>
            <person name="Goodwin S.B."/>
            <person name="Grigoriev I.V."/>
        </authorList>
    </citation>
    <scope>NUCLEOTIDE SEQUENCE [LARGE SCALE GENOMIC DNA]</scope>
    <source>
        <strain evidence="4">NZE10 / CBS 128990</strain>
    </source>
</reference>
<dbReference type="AlphaFoldDB" id="N1Q2L7"/>
<dbReference type="Proteomes" id="UP000016933">
    <property type="component" value="Unassembled WGS sequence"/>
</dbReference>
<evidence type="ECO:0000313" key="3">
    <source>
        <dbReference type="EMBL" id="EME49937.1"/>
    </source>
</evidence>
<proteinExistence type="inferred from homology"/>
<dbReference type="PANTHER" id="PTHR34598">
    <property type="entry name" value="BLL6449 PROTEIN"/>
    <property type="match status" value="1"/>
</dbReference>
<dbReference type="eggNOG" id="ENOG502SPKX">
    <property type="taxonomic scope" value="Eukaryota"/>
</dbReference>
<dbReference type="STRING" id="675120.N1Q2L7"/>
<feature type="non-terminal residue" evidence="3">
    <location>
        <position position="195"/>
    </location>
</feature>
<feature type="non-terminal residue" evidence="3">
    <location>
        <position position="1"/>
    </location>
</feature>
<reference evidence="4" key="1">
    <citation type="journal article" date="2012" name="PLoS Genet.">
        <title>The genomes of the fungal plant pathogens Cladosporium fulvum and Dothistroma septosporum reveal adaptation to different hosts and lifestyles but also signatures of common ancestry.</title>
        <authorList>
            <person name="de Wit P.J.G.M."/>
            <person name="van der Burgt A."/>
            <person name="Oekmen B."/>
            <person name="Stergiopoulos I."/>
            <person name="Abd-Elsalam K.A."/>
            <person name="Aerts A.L."/>
            <person name="Bahkali A.H."/>
            <person name="Beenen H.G."/>
            <person name="Chettri P."/>
            <person name="Cox M.P."/>
            <person name="Datema E."/>
            <person name="de Vries R.P."/>
            <person name="Dhillon B."/>
            <person name="Ganley A.R."/>
            <person name="Griffiths S.A."/>
            <person name="Guo Y."/>
            <person name="Hamelin R.C."/>
            <person name="Henrissat B."/>
            <person name="Kabir M.S."/>
            <person name="Jashni M.K."/>
            <person name="Kema G."/>
            <person name="Klaubauf S."/>
            <person name="Lapidus A."/>
            <person name="Levasseur A."/>
            <person name="Lindquist E."/>
            <person name="Mehrabi R."/>
            <person name="Ohm R.A."/>
            <person name="Owen T.J."/>
            <person name="Salamov A."/>
            <person name="Schwelm A."/>
            <person name="Schijlen E."/>
            <person name="Sun H."/>
            <person name="van den Burg H.A."/>
            <person name="van Ham R.C.H.J."/>
            <person name="Zhang S."/>
            <person name="Goodwin S.B."/>
            <person name="Grigoriev I.V."/>
            <person name="Collemare J."/>
            <person name="Bradshaw R.E."/>
        </authorList>
    </citation>
    <scope>NUCLEOTIDE SEQUENCE [LARGE SCALE GENOMIC DNA]</scope>
    <source>
        <strain evidence="4">NZE10 / CBS 128990</strain>
    </source>
</reference>
<organism evidence="3 4">
    <name type="scientific">Dothistroma septosporum (strain NZE10 / CBS 128990)</name>
    <name type="common">Red band needle blight fungus</name>
    <name type="synonym">Mycosphaerella pini</name>
    <dbReference type="NCBI Taxonomy" id="675120"/>
    <lineage>
        <taxon>Eukaryota</taxon>
        <taxon>Fungi</taxon>
        <taxon>Dikarya</taxon>
        <taxon>Ascomycota</taxon>
        <taxon>Pezizomycotina</taxon>
        <taxon>Dothideomycetes</taxon>
        <taxon>Dothideomycetidae</taxon>
        <taxon>Mycosphaerellales</taxon>
        <taxon>Mycosphaerellaceae</taxon>
        <taxon>Dothistroma</taxon>
    </lineage>
</organism>
<dbReference type="InterPro" id="IPR044053">
    <property type="entry name" value="AsaB-like"/>
</dbReference>
<evidence type="ECO:0000256" key="1">
    <source>
        <dbReference type="ARBA" id="ARBA00023002"/>
    </source>
</evidence>